<protein>
    <submittedName>
        <fullName evidence="1">Uncharacterized protein</fullName>
    </submittedName>
</protein>
<evidence type="ECO:0000313" key="2">
    <source>
        <dbReference type="Proteomes" id="UP000663874"/>
    </source>
</evidence>
<dbReference type="EMBL" id="CAJOBE010001297">
    <property type="protein sequence ID" value="CAF3731325.1"/>
    <property type="molecule type" value="Genomic_DNA"/>
</dbReference>
<name>A0A818WWF3_9BILA</name>
<reference evidence="1" key="1">
    <citation type="submission" date="2021-02" db="EMBL/GenBank/DDBJ databases">
        <authorList>
            <person name="Nowell W R."/>
        </authorList>
    </citation>
    <scope>NUCLEOTIDE SEQUENCE</scope>
</reference>
<proteinExistence type="predicted"/>
<gene>
    <name evidence="1" type="ORF">FNK824_LOCUS11115</name>
</gene>
<accession>A0A818WWF3</accession>
<organism evidence="1 2">
    <name type="scientific">Rotaria sordida</name>
    <dbReference type="NCBI Taxonomy" id="392033"/>
    <lineage>
        <taxon>Eukaryota</taxon>
        <taxon>Metazoa</taxon>
        <taxon>Spiralia</taxon>
        <taxon>Gnathifera</taxon>
        <taxon>Rotifera</taxon>
        <taxon>Eurotatoria</taxon>
        <taxon>Bdelloidea</taxon>
        <taxon>Philodinida</taxon>
        <taxon>Philodinidae</taxon>
        <taxon>Rotaria</taxon>
    </lineage>
</organism>
<comment type="caution">
    <text evidence="1">The sequence shown here is derived from an EMBL/GenBank/DDBJ whole genome shotgun (WGS) entry which is preliminary data.</text>
</comment>
<evidence type="ECO:0000313" key="1">
    <source>
        <dbReference type="EMBL" id="CAF3731325.1"/>
    </source>
</evidence>
<sequence>MERSSISSLKQISDPNRTIIFDNFCLVSSKLLVCIELQEDYQLHVHGKKSDQVEDFSMNLCELLEIVLILATQTFILNSIDKTF</sequence>
<dbReference type="AlphaFoldDB" id="A0A818WWF3"/>
<dbReference type="Proteomes" id="UP000663874">
    <property type="component" value="Unassembled WGS sequence"/>
</dbReference>